<dbReference type="OrthoDB" id="27220at2759"/>
<dbReference type="GeneID" id="14893414"/>
<dbReference type="Proteomes" id="UP000014680">
    <property type="component" value="Unassembled WGS sequence"/>
</dbReference>
<sequence>MLPIDTSKPFIEMLPTDIPKPFITTTPYIITTPKPISKLNIPPLDVQQERLTQSVDHQTLQRSHHFPQQCQNTQIGAQMSQQVSQSVLQNVNQSVTNIPNITSGSVKCEMANSPTLPFPEKVEKEKKEVRIPILQQNTKAPKEKKKPDWERLKQLSKTNEACQQAVFIGLLNMFGYEIGIERVYKISKKTFPLLTINFVHKYTKDGIVDMDITVMAQRMSEEMLKSSSVEDKKKRRQHKRNMDASICNSLMTYLEKEGVKFDLKGTRSAQFTMIMKKVRDVDLVLFNKHRRISQKELVNIGKYVNNHLVKMMGGMKRRAVSSEKYIKVEPFETTITGIFLSHFNGLLIEFDDSTKCVDIDNDVHQDLQDTSMTYHTLSNLQPSYASKKLKYPLEFYAFVRQDVLDFIHSTFS</sequence>
<dbReference type="RefSeq" id="XP_004261191.1">
    <property type="nucleotide sequence ID" value="XM_004261143.1"/>
</dbReference>
<reference evidence="1 2" key="1">
    <citation type="submission" date="2012-10" db="EMBL/GenBank/DDBJ databases">
        <authorList>
            <person name="Zafar N."/>
            <person name="Inman J."/>
            <person name="Hall N."/>
            <person name="Lorenzi H."/>
            <person name="Caler E."/>
        </authorList>
    </citation>
    <scope>NUCLEOTIDE SEQUENCE [LARGE SCALE GENOMIC DNA]</scope>
    <source>
        <strain evidence="1 2">IP1</strain>
    </source>
</reference>
<proteinExistence type="predicted"/>
<name>A0A0A1UH18_ENTIV</name>
<dbReference type="KEGG" id="eiv:EIN_046830"/>
<dbReference type="AlphaFoldDB" id="A0A0A1UH18"/>
<organism evidence="1 2">
    <name type="scientific">Entamoeba invadens IP1</name>
    <dbReference type="NCBI Taxonomy" id="370355"/>
    <lineage>
        <taxon>Eukaryota</taxon>
        <taxon>Amoebozoa</taxon>
        <taxon>Evosea</taxon>
        <taxon>Archamoebae</taxon>
        <taxon>Mastigamoebida</taxon>
        <taxon>Entamoebidae</taxon>
        <taxon>Entamoeba</taxon>
    </lineage>
</organism>
<evidence type="ECO:0000313" key="2">
    <source>
        <dbReference type="Proteomes" id="UP000014680"/>
    </source>
</evidence>
<gene>
    <name evidence="1" type="ORF">EIN_046830</name>
</gene>
<evidence type="ECO:0000313" key="1">
    <source>
        <dbReference type="EMBL" id="ELP94420.1"/>
    </source>
</evidence>
<dbReference type="OMA" id="QDMEIMT"/>
<dbReference type="EMBL" id="KB206215">
    <property type="protein sequence ID" value="ELP94420.1"/>
    <property type="molecule type" value="Genomic_DNA"/>
</dbReference>
<accession>A0A0A1UH18</accession>
<keyword evidence="2" id="KW-1185">Reference proteome</keyword>
<protein>
    <submittedName>
        <fullName evidence="1">Uncharacterized protein</fullName>
    </submittedName>
</protein>
<dbReference type="VEuPathDB" id="AmoebaDB:EIN_046830"/>